<feature type="compositionally biased region" description="Low complexity" evidence="1">
    <location>
        <begin position="323"/>
        <end position="332"/>
    </location>
</feature>
<dbReference type="EMBL" id="KN847525">
    <property type="protein sequence ID" value="KIV88481.1"/>
    <property type="molecule type" value="Genomic_DNA"/>
</dbReference>
<proteinExistence type="predicted"/>
<feature type="region of interest" description="Disordered" evidence="1">
    <location>
        <begin position="282"/>
        <end position="381"/>
    </location>
</feature>
<reference evidence="2 3" key="1">
    <citation type="submission" date="2015-01" db="EMBL/GenBank/DDBJ databases">
        <title>The Genome Sequence of Exophiala mesophila CBS40295.</title>
        <authorList>
            <consortium name="The Broad Institute Genomics Platform"/>
            <person name="Cuomo C."/>
            <person name="de Hoog S."/>
            <person name="Gorbushina A."/>
            <person name="Stielow B."/>
            <person name="Teixiera M."/>
            <person name="Abouelleil A."/>
            <person name="Chapman S.B."/>
            <person name="Priest M."/>
            <person name="Young S.K."/>
            <person name="Wortman J."/>
            <person name="Nusbaum C."/>
            <person name="Birren B."/>
        </authorList>
    </citation>
    <scope>NUCLEOTIDE SEQUENCE [LARGE SCALE GENOMIC DNA]</scope>
    <source>
        <strain evidence="2 3">CBS 40295</strain>
    </source>
</reference>
<dbReference type="HOGENOM" id="CLU_612491_0_0_1"/>
<feature type="compositionally biased region" description="Basic residues" evidence="1">
    <location>
        <begin position="198"/>
        <end position="208"/>
    </location>
</feature>
<dbReference type="Proteomes" id="UP000054302">
    <property type="component" value="Unassembled WGS sequence"/>
</dbReference>
<feature type="region of interest" description="Disordered" evidence="1">
    <location>
        <begin position="24"/>
        <end position="58"/>
    </location>
</feature>
<keyword evidence="3" id="KW-1185">Reference proteome</keyword>
<protein>
    <submittedName>
        <fullName evidence="2">Uncharacterized protein</fullName>
    </submittedName>
</protein>
<evidence type="ECO:0000256" key="1">
    <source>
        <dbReference type="SAM" id="MobiDB-lite"/>
    </source>
</evidence>
<dbReference type="AlphaFoldDB" id="A0A0D1XJX2"/>
<organism evidence="2 3">
    <name type="scientific">Exophiala mesophila</name>
    <name type="common">Black yeast-like fungus</name>
    <dbReference type="NCBI Taxonomy" id="212818"/>
    <lineage>
        <taxon>Eukaryota</taxon>
        <taxon>Fungi</taxon>
        <taxon>Dikarya</taxon>
        <taxon>Ascomycota</taxon>
        <taxon>Pezizomycotina</taxon>
        <taxon>Eurotiomycetes</taxon>
        <taxon>Chaetothyriomycetidae</taxon>
        <taxon>Chaetothyriales</taxon>
        <taxon>Herpotrichiellaceae</taxon>
        <taxon>Exophiala</taxon>
    </lineage>
</organism>
<feature type="compositionally biased region" description="Polar residues" evidence="1">
    <location>
        <begin position="161"/>
        <end position="174"/>
    </location>
</feature>
<dbReference type="VEuPathDB" id="FungiDB:PV10_08164"/>
<dbReference type="GeneID" id="27326009"/>
<evidence type="ECO:0000313" key="3">
    <source>
        <dbReference type="Proteomes" id="UP000054302"/>
    </source>
</evidence>
<sequence length="495" mass="55300">MGLPMFREPDEAIAEQAAAKLDHVAATRRSTIRRESSIRPHRQSSGDGARLSPRSANDHRVRRMIRMMVGEDPDLHSLPPLRHLDDSMSSIEAQIQDLRRDQLERPLDRLRDRLLQPIDNARDRVTIERLDPDFIEVMDHFRSHADTPIPLIDTDYAFGEPTSNMQETVSQNLPRPSRESGLRFEVIASPHPDSDTTRRRRLRPHRTTSQRERGLRSPHRSRSPYSLAVQGSSGDDDVQASAPNSAALTPGFAPAHGPLRPLSRAADDQPFQDVDVTPVWAARFSPDTPPLDRDSSSYPALRRVNHLSPRPINSGPRVDGLGDRMMSPSPSSDSHEEENWNALLTSIPPGRASNATSFMSSRSDSRTESQRSSQAATSATSFGEIGADESCDLDLPFGITYDQVREIRASHGRGPRPAPSRLTDSRSLDAFRRQLNRPRDQPRPASQSRESLSPGTDELRVFSDILQRMQRREEVPDGMWAAVGLSPDVVRSHAI</sequence>
<feature type="region of interest" description="Disordered" evidence="1">
    <location>
        <begin position="409"/>
        <end position="428"/>
    </location>
</feature>
<dbReference type="RefSeq" id="XP_016220055.1">
    <property type="nucleotide sequence ID" value="XM_016373144.1"/>
</dbReference>
<gene>
    <name evidence="2" type="ORF">PV10_08164</name>
</gene>
<evidence type="ECO:0000313" key="2">
    <source>
        <dbReference type="EMBL" id="KIV88481.1"/>
    </source>
</evidence>
<feature type="region of interest" description="Disordered" evidence="1">
    <location>
        <begin position="153"/>
        <end position="265"/>
    </location>
</feature>
<feature type="compositionally biased region" description="Polar residues" evidence="1">
    <location>
        <begin position="444"/>
        <end position="454"/>
    </location>
</feature>
<feature type="compositionally biased region" description="Polar residues" evidence="1">
    <location>
        <begin position="353"/>
        <end position="362"/>
    </location>
</feature>
<dbReference type="OMA" id="SHEEENW"/>
<feature type="compositionally biased region" description="Low complexity" evidence="1">
    <location>
        <begin position="370"/>
        <end position="381"/>
    </location>
</feature>
<accession>A0A0D1XJX2</accession>
<feature type="region of interest" description="Disordered" evidence="1">
    <location>
        <begin position="434"/>
        <end position="457"/>
    </location>
</feature>
<name>A0A0D1XJX2_EXOME</name>
<dbReference type="OrthoDB" id="3946700at2759"/>